<evidence type="ECO:0000313" key="4">
    <source>
        <dbReference type="EMBL" id="RTZ92652.1"/>
    </source>
</evidence>
<proteinExistence type="predicted"/>
<organism evidence="4 6">
    <name type="scientific">SAR324 cluster bacterium</name>
    <dbReference type="NCBI Taxonomy" id="2024889"/>
    <lineage>
        <taxon>Bacteria</taxon>
        <taxon>Deltaproteobacteria</taxon>
        <taxon>SAR324 cluster</taxon>
    </lineage>
</organism>
<dbReference type="EMBL" id="QNZH01000026">
    <property type="protein sequence ID" value="RTZ92652.1"/>
    <property type="molecule type" value="Genomic_DNA"/>
</dbReference>
<comment type="caution">
    <text evidence="4">The sequence shown here is derived from an EMBL/GenBank/DDBJ whole genome shotgun (WGS) entry which is preliminary data.</text>
</comment>
<feature type="domain" description="HTH cro/C1-type" evidence="2">
    <location>
        <begin position="19"/>
        <end position="55"/>
    </location>
</feature>
<dbReference type="AlphaFoldDB" id="A0A432H9R6"/>
<dbReference type="InterPro" id="IPR001387">
    <property type="entry name" value="Cro/C1-type_HTH"/>
</dbReference>
<dbReference type="Proteomes" id="UP000288322">
    <property type="component" value="Unassembled WGS sequence"/>
</dbReference>
<dbReference type="Gene3D" id="1.10.260.40">
    <property type="entry name" value="lambda repressor-like DNA-binding domains"/>
    <property type="match status" value="1"/>
</dbReference>
<accession>A0A432H9R6</accession>
<sequence>MLVFPSSFPASEKEDGEHQNQLGHDLGISPRRINEIIHGKRSITADTALRLSTYFCNSGLCFR</sequence>
<dbReference type="EMBL" id="QNZI01000130">
    <property type="protein sequence ID" value="RTZ84924.1"/>
    <property type="molecule type" value="Genomic_DNA"/>
</dbReference>
<evidence type="ECO:0000259" key="2">
    <source>
        <dbReference type="PROSITE" id="PS50943"/>
    </source>
</evidence>
<protein>
    <recommendedName>
        <fullName evidence="2">HTH cro/C1-type domain-containing protein</fullName>
    </recommendedName>
</protein>
<evidence type="ECO:0000313" key="6">
    <source>
        <dbReference type="Proteomes" id="UP000288322"/>
    </source>
</evidence>
<name>A0A432H9R6_9DELT</name>
<dbReference type="PROSITE" id="PS50943">
    <property type="entry name" value="HTH_CROC1"/>
    <property type="match status" value="1"/>
</dbReference>
<dbReference type="CDD" id="cd00093">
    <property type="entry name" value="HTH_XRE"/>
    <property type="match status" value="1"/>
</dbReference>
<dbReference type="SUPFAM" id="SSF47413">
    <property type="entry name" value="lambda repressor-like DNA-binding domains"/>
    <property type="match status" value="1"/>
</dbReference>
<dbReference type="Pfam" id="PF01381">
    <property type="entry name" value="HTH_3"/>
    <property type="match status" value="1"/>
</dbReference>
<evidence type="ECO:0000256" key="1">
    <source>
        <dbReference type="SAM" id="MobiDB-lite"/>
    </source>
</evidence>
<reference evidence="5 6" key="1">
    <citation type="submission" date="2018-06" db="EMBL/GenBank/DDBJ databases">
        <title>Combined omics and stable isotope probing to characterize newly discovered Mariana Back-Arc vent microbial communities.</title>
        <authorList>
            <person name="Trembath-Reichert E."/>
            <person name="Huber J.A."/>
        </authorList>
    </citation>
    <scope>NUCLEOTIDE SEQUENCE [LARGE SCALE GENOMIC DNA]</scope>
    <source>
        <strain evidence="4">MAG 151</strain>
        <strain evidence="3">MAG 24</strain>
    </source>
</reference>
<dbReference type="GO" id="GO:0003677">
    <property type="term" value="F:DNA binding"/>
    <property type="evidence" value="ECO:0007669"/>
    <property type="project" value="InterPro"/>
</dbReference>
<evidence type="ECO:0000313" key="3">
    <source>
        <dbReference type="EMBL" id="RTZ84924.1"/>
    </source>
</evidence>
<dbReference type="Proteomes" id="UP000287176">
    <property type="component" value="Unassembled WGS sequence"/>
</dbReference>
<dbReference type="InterPro" id="IPR010982">
    <property type="entry name" value="Lambda_DNA-bd_dom_sf"/>
</dbReference>
<feature type="region of interest" description="Disordered" evidence="1">
    <location>
        <begin position="1"/>
        <end position="25"/>
    </location>
</feature>
<gene>
    <name evidence="4" type="ORF">DSY93_01125</name>
    <name evidence="3" type="ORF">DSY94_04805</name>
</gene>
<evidence type="ECO:0000313" key="5">
    <source>
        <dbReference type="Proteomes" id="UP000287176"/>
    </source>
</evidence>